<keyword evidence="9 13" id="KW-0269">Exonuclease</keyword>
<evidence type="ECO:0000256" key="6">
    <source>
        <dbReference type="ARBA" id="ARBA00022705"/>
    </source>
</evidence>
<evidence type="ECO:0000256" key="13">
    <source>
        <dbReference type="HAMAP-Rule" id="MF_00356"/>
    </source>
</evidence>
<dbReference type="InterPro" id="IPR004805">
    <property type="entry name" value="DnaE2/DnaE/PolC"/>
</dbReference>
<dbReference type="CDD" id="cd06127">
    <property type="entry name" value="DEDDh"/>
    <property type="match status" value="1"/>
</dbReference>
<dbReference type="Gene3D" id="3.30.1900.20">
    <property type="match status" value="2"/>
</dbReference>
<keyword evidence="3 13" id="KW-0963">Cytoplasm</keyword>
<dbReference type="Pfam" id="PF11490">
    <property type="entry name" value="DNA_pol3_a_NII"/>
    <property type="match status" value="1"/>
</dbReference>
<organism evidence="16 17">
    <name type="scientific">Planifilum fulgidum</name>
    <dbReference type="NCBI Taxonomy" id="201973"/>
    <lineage>
        <taxon>Bacteria</taxon>
        <taxon>Bacillati</taxon>
        <taxon>Bacillota</taxon>
        <taxon>Bacilli</taxon>
        <taxon>Bacillales</taxon>
        <taxon>Thermoactinomycetaceae</taxon>
        <taxon>Planifilum</taxon>
    </lineage>
</organism>
<dbReference type="NCBIfam" id="TIGR00573">
    <property type="entry name" value="dnaq"/>
    <property type="match status" value="1"/>
</dbReference>
<dbReference type="InterPro" id="IPR006308">
    <property type="entry name" value="Pol_III_a_PolC-type_gram_pos"/>
</dbReference>
<dbReference type="NCBIfam" id="NF001688">
    <property type="entry name" value="PRK00448.1"/>
    <property type="match status" value="1"/>
</dbReference>
<keyword evidence="17" id="KW-1185">Reference proteome</keyword>
<dbReference type="PANTHER" id="PTHR32294:SF5">
    <property type="entry name" value="DNA POLYMERASE III POLC-TYPE"/>
    <property type="match status" value="1"/>
</dbReference>
<keyword evidence="4 13" id="KW-0808">Transferase</keyword>
<dbReference type="Pfam" id="PF17657">
    <property type="entry name" value="DNA_pol3_finger"/>
    <property type="match status" value="1"/>
</dbReference>
<dbReference type="HAMAP" id="MF_00356">
    <property type="entry name" value="DNApol_PolC"/>
    <property type="match status" value="1"/>
</dbReference>
<comment type="catalytic activity">
    <reaction evidence="12 13">
        <text>DNA(n) + a 2'-deoxyribonucleoside 5'-triphosphate = DNA(n+1) + diphosphate</text>
        <dbReference type="Rhea" id="RHEA:22508"/>
        <dbReference type="Rhea" id="RHEA-COMP:17339"/>
        <dbReference type="Rhea" id="RHEA-COMP:17340"/>
        <dbReference type="ChEBI" id="CHEBI:33019"/>
        <dbReference type="ChEBI" id="CHEBI:61560"/>
        <dbReference type="ChEBI" id="CHEBI:173112"/>
        <dbReference type="EC" id="2.7.7.7"/>
    </reaction>
</comment>
<dbReference type="Pfam" id="PF00929">
    <property type="entry name" value="RNase_T"/>
    <property type="match status" value="1"/>
</dbReference>
<gene>
    <name evidence="13" type="primary">polC</name>
    <name evidence="16" type="ORF">SAMN04488025_11273</name>
</gene>
<feature type="domain" description="Polymerase/histidinol phosphatase N-terminal" evidence="15">
    <location>
        <begin position="331"/>
        <end position="398"/>
    </location>
</feature>
<dbReference type="SMART" id="SM00481">
    <property type="entry name" value="POLIIIAc"/>
    <property type="match status" value="1"/>
</dbReference>
<dbReference type="InterPro" id="IPR003141">
    <property type="entry name" value="Pol/His_phosphatase_N"/>
</dbReference>
<protein>
    <recommendedName>
        <fullName evidence="13">DNA polymerase III PolC-type</fullName>
        <shortName evidence="13">PolIII</shortName>
        <ecNumber evidence="13">2.7.7.7</ecNumber>
    </recommendedName>
</protein>
<evidence type="ECO:0000259" key="14">
    <source>
        <dbReference type="SMART" id="SM00479"/>
    </source>
</evidence>
<keyword evidence="7 13" id="KW-0540">Nuclease</keyword>
<dbReference type="InterPro" id="IPR028112">
    <property type="entry name" value="DNA_PolC-type_N_I"/>
</dbReference>
<evidence type="ECO:0000313" key="16">
    <source>
        <dbReference type="EMBL" id="SFG02028.1"/>
    </source>
</evidence>
<feature type="domain" description="Exonuclease" evidence="14">
    <location>
        <begin position="416"/>
        <end position="582"/>
    </location>
</feature>
<dbReference type="Gene3D" id="3.30.420.10">
    <property type="entry name" value="Ribonuclease H-like superfamily/Ribonuclease H"/>
    <property type="match status" value="1"/>
</dbReference>
<dbReference type="Gene3D" id="6.10.140.1510">
    <property type="match status" value="1"/>
</dbReference>
<dbReference type="Gene3D" id="1.10.150.870">
    <property type="match status" value="1"/>
</dbReference>
<dbReference type="CDD" id="cd07435">
    <property type="entry name" value="PHP_PolIIIA_POLC"/>
    <property type="match status" value="1"/>
</dbReference>
<dbReference type="FunFam" id="3.30.420.10:FF:000045">
    <property type="entry name" value="3'-5' exonuclease DinG"/>
    <property type="match status" value="1"/>
</dbReference>
<dbReference type="EC" id="2.7.7.7" evidence="13"/>
<evidence type="ECO:0000256" key="12">
    <source>
        <dbReference type="ARBA" id="ARBA00049244"/>
    </source>
</evidence>
<sequence>MATPEVKRERLEQLFSRADLPREWLDKHFEGAYIEKIQVSLSRKTWTLFLGLKRPVPPHVWKEMESRLQSALGRGAGVSIRLRPAGSDPEQLVRLYWEWIRKKVAEDVSAAAAGWMGRAEWRWEKDGIVITFPHPMMVRMAEQKRLDRVIASIIREVSGTEIRVTLESRPLEEEQHRFREQQQAEEQKLKEQALVERESASAPKPEAAPDGELVIGYAIREEPVPIRRITEEERRVVLKGEVFKAEIRELRSGRTLLTFNLTDFTDSIQVKMFARDKEDAALLSRVKDGMWVIVRGSVQYDNFARELVLIANDLNETEPVRRVDNAEEKRVELHLHTAMSNMDGVSDPGEVVKRAAEWGHPAVAITDHGVVQAFPEAYAAAKKHGIKVIYGVEAYLVDDGVPIVMRPAPRNLAEDTYVVFDVETTGLSAVHDTIIELAAVKVRGGEIVDRFSSFANPHRKLTSTITELTGITDEMLEGAPDVEEVLRRFLDFVGDSVLVAHNARFDMGFFQMGVRRLGLDAITNPVIDTLEMARSLYSGLKNYRLNTLCKHFGIELKQHHRAIHDAEATGHLLWKMVEDCLARKITRLDQLNEVTGRRDVSRLRPFHAVLLVRNQTGLKNLYKLISLSHLEYFHRVPRIPRSELEKHREGLIVGSGCEKGELFEAALQKSPQEAEEIARFYDYIEIQPVDVNRHLIEKGIVESEERLRETNRLLVRIGEKLGKPVVATGNAHYLDEWESLYREILTANQNGFRRKDPLPPAHFRTTEEMLEEFSYLGEEKAREVVITAPRSIADQIEELAPFPDGTHTPIIEGADEELRRICYETAEKTYGSPLPDIVRERLEKELGSIIKHGFAVIYLISHKLVTKSLSDGYLVGSRGSVGSSFVATMSSITEVNPLPPHYVCPNCKHSQFITDGSVASGFDLPDKDCPECGTKMRKDGHDIPFETFLGFEGDKTPDIDLNFSGEYQPRAHKYTEELFGKDYVYRAGTISTVAEKTAYGYVKKYQEEMGLTLRNAEIERLVRGCTGVKRTTGQHPGGLMVIPQNREVFDFTPIQRPADDPKARTVTTHFDYHAISGRLLKLDILGHDDPTVIRMLQDLTGVDPKTIPVDDKKVLRLFSGTEPLGVTPEEIGCSTGTLGIPEFGTRFVRQMLEDTRPTTFGELVRISGLSHGTDVWLNNAQDLIRSGTAVLSEVIATRDDIMVYLIYKGMKPKTAFKIMEKVRKGKGLTEEEADEMRRHGVPEWYIESCRKIKYMFPKAHAVAYVLMAVRIAWFKVYYPAEYYATYFTVRADDFDLELVNKGKEAVSRKIAELNEKGADASPKEKGLLTVLESAREMMARGLTFHSIDLYRSDATRFLVDGDGLLPPFSSVSGIGASAARNIVKAREEGEFLSIEDFQKRSRVSSSVVEVLERLGCLRDLPENNQLSLF</sequence>
<evidence type="ECO:0000256" key="10">
    <source>
        <dbReference type="ARBA" id="ARBA00022932"/>
    </source>
</evidence>
<dbReference type="InterPro" id="IPR004013">
    <property type="entry name" value="PHP_dom"/>
</dbReference>
<comment type="subcellular location">
    <subcellularLocation>
        <location evidence="2 13">Cytoplasm</location>
    </subcellularLocation>
</comment>
<accession>A0A1I2NEQ2</accession>
<evidence type="ECO:0000256" key="5">
    <source>
        <dbReference type="ARBA" id="ARBA00022695"/>
    </source>
</evidence>
<dbReference type="GO" id="GO:0003677">
    <property type="term" value="F:DNA binding"/>
    <property type="evidence" value="ECO:0007669"/>
    <property type="project" value="UniProtKB-UniRule"/>
</dbReference>
<proteinExistence type="inferred from homology"/>
<dbReference type="InterPro" id="IPR029460">
    <property type="entry name" value="DNAPol_HHH"/>
</dbReference>
<evidence type="ECO:0000256" key="9">
    <source>
        <dbReference type="ARBA" id="ARBA00022839"/>
    </source>
</evidence>
<comment type="similarity">
    <text evidence="13">Belongs to the DNA polymerase type-C family. PolC subfamily.</text>
</comment>
<dbReference type="InterPro" id="IPR006054">
    <property type="entry name" value="DnaQ"/>
</dbReference>
<name>A0A1I2NEQ2_9BACL</name>
<keyword evidence="5 13" id="KW-0548">Nucleotidyltransferase</keyword>
<dbReference type="Gene3D" id="3.20.20.140">
    <property type="entry name" value="Metal-dependent hydrolases"/>
    <property type="match status" value="2"/>
</dbReference>
<dbReference type="Pfam" id="PF02811">
    <property type="entry name" value="PHP"/>
    <property type="match status" value="1"/>
</dbReference>
<dbReference type="GO" id="GO:0006261">
    <property type="term" value="P:DNA-templated DNA replication"/>
    <property type="evidence" value="ECO:0007669"/>
    <property type="project" value="UniProtKB-UniRule"/>
</dbReference>
<evidence type="ECO:0000256" key="2">
    <source>
        <dbReference type="ARBA" id="ARBA00004496"/>
    </source>
</evidence>
<dbReference type="Proteomes" id="UP000198661">
    <property type="component" value="Unassembled WGS sequence"/>
</dbReference>
<dbReference type="GO" id="GO:0005737">
    <property type="term" value="C:cytoplasm"/>
    <property type="evidence" value="ECO:0007669"/>
    <property type="project" value="UniProtKB-SubCell"/>
</dbReference>
<dbReference type="Pfam" id="PF07733">
    <property type="entry name" value="DNA_pol3_alpha"/>
    <property type="match status" value="2"/>
</dbReference>
<dbReference type="InterPro" id="IPR036397">
    <property type="entry name" value="RNaseH_sf"/>
</dbReference>
<dbReference type="EMBL" id="FOOK01000012">
    <property type="protein sequence ID" value="SFG02028.1"/>
    <property type="molecule type" value="Genomic_DNA"/>
</dbReference>
<dbReference type="Gene3D" id="2.40.50.140">
    <property type="entry name" value="Nucleic acid-binding proteins"/>
    <property type="match status" value="1"/>
</dbReference>
<dbReference type="SMART" id="SM00479">
    <property type="entry name" value="EXOIII"/>
    <property type="match status" value="1"/>
</dbReference>
<dbReference type="GO" id="GO:0003887">
    <property type="term" value="F:DNA-directed DNA polymerase activity"/>
    <property type="evidence" value="ECO:0007669"/>
    <property type="project" value="UniProtKB-UniRule"/>
</dbReference>
<dbReference type="NCBIfam" id="TIGR01405">
    <property type="entry name" value="polC_Gram_pos"/>
    <property type="match status" value="1"/>
</dbReference>
<comment type="function">
    <text evidence="11">DNA polymerase III is a complex, multichain enzyme responsible for most of the replicative synthesis in bacteria. This DNA polymerase also exhibits 3' to 5' exonuclease activity. The alpha chain is the DNA polymerase.</text>
</comment>
<reference evidence="16 17" key="1">
    <citation type="submission" date="2016-10" db="EMBL/GenBank/DDBJ databases">
        <authorList>
            <person name="de Groot N.N."/>
        </authorList>
    </citation>
    <scope>NUCLEOTIDE SEQUENCE [LARGE SCALE GENOMIC DNA]</scope>
    <source>
        <strain evidence="16 17">DSM 44945</strain>
    </source>
</reference>
<evidence type="ECO:0000256" key="7">
    <source>
        <dbReference type="ARBA" id="ARBA00022722"/>
    </source>
</evidence>
<dbReference type="RefSeq" id="WP_092037935.1">
    <property type="nucleotide sequence ID" value="NZ_FOOK01000012.1"/>
</dbReference>
<dbReference type="STRING" id="201973.SAMN04488025_11273"/>
<evidence type="ECO:0000313" key="17">
    <source>
        <dbReference type="Proteomes" id="UP000198661"/>
    </source>
</evidence>
<keyword evidence="8 13" id="KW-0378">Hydrolase</keyword>
<dbReference type="OrthoDB" id="9804290at2"/>
<dbReference type="PANTHER" id="PTHR32294">
    <property type="entry name" value="DNA POLYMERASE III SUBUNIT ALPHA"/>
    <property type="match status" value="1"/>
</dbReference>
<dbReference type="Pfam" id="PF14579">
    <property type="entry name" value="HHH_6"/>
    <property type="match status" value="1"/>
</dbReference>
<dbReference type="SUPFAM" id="SSF50249">
    <property type="entry name" value="Nucleic acid-binding proteins"/>
    <property type="match status" value="1"/>
</dbReference>
<dbReference type="InterPro" id="IPR040982">
    <property type="entry name" value="DNA_pol3_finger"/>
</dbReference>
<keyword evidence="10 13" id="KW-0239">DNA-directed DNA polymerase</keyword>
<dbReference type="Gene3D" id="1.10.150.700">
    <property type="entry name" value="PolC, middle finger domain"/>
    <property type="match status" value="1"/>
</dbReference>
<dbReference type="SUPFAM" id="SSF53098">
    <property type="entry name" value="Ribonuclease H-like"/>
    <property type="match status" value="1"/>
</dbReference>
<evidence type="ECO:0000259" key="15">
    <source>
        <dbReference type="SMART" id="SM00481"/>
    </source>
</evidence>
<dbReference type="InterPro" id="IPR012337">
    <property type="entry name" value="RNaseH-like_sf"/>
</dbReference>
<dbReference type="InterPro" id="IPR013520">
    <property type="entry name" value="Ribonucl_H"/>
</dbReference>
<evidence type="ECO:0000256" key="8">
    <source>
        <dbReference type="ARBA" id="ARBA00022801"/>
    </source>
</evidence>
<dbReference type="InterPro" id="IPR044923">
    <property type="entry name" value="PolC_middle_finger_sf"/>
</dbReference>
<dbReference type="CDD" id="cd04484">
    <property type="entry name" value="polC_OBF"/>
    <property type="match status" value="1"/>
</dbReference>
<dbReference type="InterPro" id="IPR024754">
    <property type="entry name" value="DNA_PolC-like_N_II"/>
</dbReference>
<evidence type="ECO:0000256" key="11">
    <source>
        <dbReference type="ARBA" id="ARBA00025611"/>
    </source>
</evidence>
<evidence type="ECO:0000256" key="3">
    <source>
        <dbReference type="ARBA" id="ARBA00022490"/>
    </source>
</evidence>
<dbReference type="InterPro" id="IPR004365">
    <property type="entry name" value="NA-bd_OB_tRNA"/>
</dbReference>
<dbReference type="Pfam" id="PF14480">
    <property type="entry name" value="DNA_pol3_a_NI"/>
    <property type="match status" value="1"/>
</dbReference>
<evidence type="ECO:0000256" key="4">
    <source>
        <dbReference type="ARBA" id="ARBA00022679"/>
    </source>
</evidence>
<dbReference type="InterPro" id="IPR012340">
    <property type="entry name" value="NA-bd_OB-fold"/>
</dbReference>
<dbReference type="InterPro" id="IPR011708">
    <property type="entry name" value="DNA_pol3_alpha_NTPase_dom"/>
</dbReference>
<comment type="function">
    <text evidence="1 13">Required for replicative DNA synthesis. This DNA polymerase also exhibits 3' to 5' exonuclease activity.</text>
</comment>
<evidence type="ECO:0000256" key="1">
    <source>
        <dbReference type="ARBA" id="ARBA00003452"/>
    </source>
</evidence>
<keyword evidence="6 13" id="KW-0235">DNA replication</keyword>
<dbReference type="GO" id="GO:0008408">
    <property type="term" value="F:3'-5' exonuclease activity"/>
    <property type="evidence" value="ECO:0007669"/>
    <property type="project" value="UniProtKB-UniRule"/>
</dbReference>
<dbReference type="Pfam" id="PF01336">
    <property type="entry name" value="tRNA_anti-codon"/>
    <property type="match status" value="1"/>
</dbReference>